<keyword evidence="1" id="KW-1185">Reference proteome</keyword>
<accession>A0A915CXK0</accession>
<evidence type="ECO:0000313" key="1">
    <source>
        <dbReference type="Proteomes" id="UP000887574"/>
    </source>
</evidence>
<proteinExistence type="predicted"/>
<dbReference type="Proteomes" id="UP000887574">
    <property type="component" value="Unplaced"/>
</dbReference>
<dbReference type="AlphaFoldDB" id="A0A915CXK0"/>
<evidence type="ECO:0000313" key="2">
    <source>
        <dbReference type="WBParaSite" id="jg1373"/>
    </source>
</evidence>
<protein>
    <submittedName>
        <fullName evidence="2">Uncharacterized protein</fullName>
    </submittedName>
</protein>
<reference evidence="2" key="1">
    <citation type="submission" date="2022-11" db="UniProtKB">
        <authorList>
            <consortium name="WormBaseParasite"/>
        </authorList>
    </citation>
    <scope>IDENTIFICATION</scope>
</reference>
<name>A0A915CXK0_9BILA</name>
<organism evidence="1 2">
    <name type="scientific">Ditylenchus dipsaci</name>
    <dbReference type="NCBI Taxonomy" id="166011"/>
    <lineage>
        <taxon>Eukaryota</taxon>
        <taxon>Metazoa</taxon>
        <taxon>Ecdysozoa</taxon>
        <taxon>Nematoda</taxon>
        <taxon>Chromadorea</taxon>
        <taxon>Rhabditida</taxon>
        <taxon>Tylenchina</taxon>
        <taxon>Tylenchomorpha</taxon>
        <taxon>Sphaerularioidea</taxon>
        <taxon>Anguinidae</taxon>
        <taxon>Anguininae</taxon>
        <taxon>Ditylenchus</taxon>
    </lineage>
</organism>
<sequence>MPPSFCTSCSLCCIGFHHVQLLSDDLHCCLTPRSDHIRIAEYKKNLAKIQGTEKNPKKEFCRNVVGLSFLLMGVSGELAFYETWDRTEPSDNPFDDVPPFPFSFDYEGNTIISGLNFVDAIIDLSQPPYYNHNLGSQFIEYQLFVKSGGSCEKGIRWSYRYLPILYPVPMRSQWINNRLVKNEEFGPYVQKQPFLMAIYQQKQVLVVRH</sequence>
<dbReference type="WBParaSite" id="jg1373">
    <property type="protein sequence ID" value="jg1373"/>
    <property type="gene ID" value="jg1373"/>
</dbReference>